<comment type="subcellular location">
    <subcellularLocation>
        <location evidence="1">Cell membrane</location>
        <topology evidence="1">Multi-pass membrane protein</topology>
    </subcellularLocation>
</comment>
<keyword evidence="4 8" id="KW-1003">Cell membrane</keyword>
<feature type="transmembrane region" description="Helical" evidence="9">
    <location>
        <begin position="20"/>
        <end position="40"/>
    </location>
</feature>
<keyword evidence="6 9" id="KW-1133">Transmembrane helix</keyword>
<accession>A0A9D2D0V2</accession>
<reference evidence="10" key="2">
    <citation type="submission" date="2021-04" db="EMBL/GenBank/DDBJ databases">
        <authorList>
            <person name="Gilroy R."/>
        </authorList>
    </citation>
    <scope>NUCLEOTIDE SEQUENCE</scope>
    <source>
        <strain evidence="10">CHK192-9172</strain>
    </source>
</reference>
<dbReference type="GO" id="GO:0032217">
    <property type="term" value="F:riboflavin transmembrane transporter activity"/>
    <property type="evidence" value="ECO:0007669"/>
    <property type="project" value="UniProtKB-UniRule"/>
</dbReference>
<organism evidence="10 11">
    <name type="scientific">Candidatus Eubacterium avistercoris</name>
    <dbReference type="NCBI Taxonomy" id="2838567"/>
    <lineage>
        <taxon>Bacteria</taxon>
        <taxon>Bacillati</taxon>
        <taxon>Bacillota</taxon>
        <taxon>Clostridia</taxon>
        <taxon>Eubacteriales</taxon>
        <taxon>Eubacteriaceae</taxon>
        <taxon>Eubacterium</taxon>
    </lineage>
</organism>
<evidence type="ECO:0000256" key="5">
    <source>
        <dbReference type="ARBA" id="ARBA00022692"/>
    </source>
</evidence>
<keyword evidence="7 8" id="KW-0472">Membrane</keyword>
<dbReference type="PANTHER" id="PTHR38438:SF1">
    <property type="entry name" value="RIBOFLAVIN TRANSPORTER RIBU"/>
    <property type="match status" value="1"/>
</dbReference>
<evidence type="ECO:0000313" key="11">
    <source>
        <dbReference type="Proteomes" id="UP000824024"/>
    </source>
</evidence>
<dbReference type="PIRSF" id="PIRSF037778">
    <property type="entry name" value="UCP037778_transp_RibU"/>
    <property type="match status" value="1"/>
</dbReference>
<evidence type="ECO:0000256" key="4">
    <source>
        <dbReference type="ARBA" id="ARBA00022475"/>
    </source>
</evidence>
<evidence type="ECO:0000256" key="8">
    <source>
        <dbReference type="PIRNR" id="PIRNR037778"/>
    </source>
</evidence>
<comment type="function">
    <text evidence="8">Probably a riboflavin-binding protein that interacts with the energy-coupling factor (ECF) ABC-transporter complex.</text>
</comment>
<protein>
    <recommendedName>
        <fullName evidence="8">Riboflavin transporter</fullName>
    </recommendedName>
</protein>
<comment type="caution">
    <text evidence="10">The sequence shown here is derived from an EMBL/GenBank/DDBJ whole genome shotgun (WGS) entry which is preliminary data.</text>
</comment>
<dbReference type="Gene3D" id="1.10.1760.20">
    <property type="match status" value="1"/>
</dbReference>
<keyword evidence="5 9" id="KW-0812">Transmembrane</keyword>
<dbReference type="InterPro" id="IPR024529">
    <property type="entry name" value="ECF_trnsprt_substrate-spec"/>
</dbReference>
<dbReference type="GO" id="GO:0005886">
    <property type="term" value="C:plasma membrane"/>
    <property type="evidence" value="ECO:0007669"/>
    <property type="project" value="UniProtKB-SubCell"/>
</dbReference>
<dbReference type="Pfam" id="PF12822">
    <property type="entry name" value="ECF_trnsprt"/>
    <property type="match status" value="1"/>
</dbReference>
<dbReference type="InterPro" id="IPR025720">
    <property type="entry name" value="RibU"/>
</dbReference>
<sequence length="209" mass="22697">MKQKNSVGGKSRINVRTMAIVAILSAIAYVLMFMEFSVPLMPGFIKMDLSDLPALIGTFATGPVGGILIALIKNILHLTVTSTAGVGELSNFILNAVFVLPAGLLYKYKRTKASACGGAVLGAVLMAAVSIVSNYFIVYPVYYNFMPEDTILAAYQAIFPGVDSILQSLILFNMPFTFIKAMISVVITFLIYKRLVPILNVTRQKMAKN</sequence>
<evidence type="ECO:0000313" key="10">
    <source>
        <dbReference type="EMBL" id="HIZ06449.1"/>
    </source>
</evidence>
<evidence type="ECO:0000256" key="2">
    <source>
        <dbReference type="ARBA" id="ARBA00005540"/>
    </source>
</evidence>
<dbReference type="AlphaFoldDB" id="A0A9D2D0V2"/>
<evidence type="ECO:0000256" key="1">
    <source>
        <dbReference type="ARBA" id="ARBA00004651"/>
    </source>
</evidence>
<feature type="transmembrane region" description="Helical" evidence="9">
    <location>
        <begin position="120"/>
        <end position="142"/>
    </location>
</feature>
<gene>
    <name evidence="10" type="ORF">IAA08_00765</name>
</gene>
<reference evidence="10" key="1">
    <citation type="journal article" date="2021" name="PeerJ">
        <title>Extensive microbial diversity within the chicken gut microbiome revealed by metagenomics and culture.</title>
        <authorList>
            <person name="Gilroy R."/>
            <person name="Ravi A."/>
            <person name="Getino M."/>
            <person name="Pursley I."/>
            <person name="Horton D.L."/>
            <person name="Alikhan N.F."/>
            <person name="Baker D."/>
            <person name="Gharbi K."/>
            <person name="Hall N."/>
            <person name="Watson M."/>
            <person name="Adriaenssens E.M."/>
            <person name="Foster-Nyarko E."/>
            <person name="Jarju S."/>
            <person name="Secka A."/>
            <person name="Antonio M."/>
            <person name="Oren A."/>
            <person name="Chaudhuri R.R."/>
            <person name="La Ragione R."/>
            <person name="Hildebrand F."/>
            <person name="Pallen M.J."/>
        </authorList>
    </citation>
    <scope>NUCLEOTIDE SEQUENCE</scope>
    <source>
        <strain evidence="10">CHK192-9172</strain>
    </source>
</reference>
<dbReference type="Proteomes" id="UP000824024">
    <property type="component" value="Unassembled WGS sequence"/>
</dbReference>
<proteinExistence type="inferred from homology"/>
<evidence type="ECO:0000256" key="6">
    <source>
        <dbReference type="ARBA" id="ARBA00022989"/>
    </source>
</evidence>
<feature type="transmembrane region" description="Helical" evidence="9">
    <location>
        <begin position="52"/>
        <end position="72"/>
    </location>
</feature>
<dbReference type="PANTHER" id="PTHR38438">
    <property type="entry name" value="RIBOFLAVIN TRANSPORTER RIBU"/>
    <property type="match status" value="1"/>
</dbReference>
<evidence type="ECO:0000256" key="9">
    <source>
        <dbReference type="SAM" id="Phobius"/>
    </source>
</evidence>
<keyword evidence="3 8" id="KW-0813">Transport</keyword>
<dbReference type="EMBL" id="DXCH01000023">
    <property type="protein sequence ID" value="HIZ06449.1"/>
    <property type="molecule type" value="Genomic_DNA"/>
</dbReference>
<name>A0A9D2D0V2_9FIRM</name>
<feature type="transmembrane region" description="Helical" evidence="9">
    <location>
        <begin position="169"/>
        <end position="192"/>
    </location>
</feature>
<evidence type="ECO:0000256" key="3">
    <source>
        <dbReference type="ARBA" id="ARBA00022448"/>
    </source>
</evidence>
<comment type="similarity">
    <text evidence="2 8">Belongs to the prokaryotic riboflavin transporter (P-RFT) (TC 2.A.87) family.</text>
</comment>
<evidence type="ECO:0000256" key="7">
    <source>
        <dbReference type="ARBA" id="ARBA00023136"/>
    </source>
</evidence>